<evidence type="ECO:0000313" key="2">
    <source>
        <dbReference type="EMBL" id="KAF7389690.1"/>
    </source>
</evidence>
<reference evidence="2" key="1">
    <citation type="journal article" date="2020" name="G3 (Bethesda)">
        <title>High-Quality Assemblies for Three Invasive Social Wasps from the &lt;i&gt;Vespula&lt;/i&gt; Genus.</title>
        <authorList>
            <person name="Harrop T.W.R."/>
            <person name="Guhlin J."/>
            <person name="McLaughlin G.M."/>
            <person name="Permina E."/>
            <person name="Stockwell P."/>
            <person name="Gilligan J."/>
            <person name="Le Lec M.F."/>
            <person name="Gruber M.A.M."/>
            <person name="Quinn O."/>
            <person name="Lovegrove M."/>
            <person name="Duncan E.J."/>
            <person name="Remnant E.J."/>
            <person name="Van Eeckhoven J."/>
            <person name="Graham B."/>
            <person name="Knapp R.A."/>
            <person name="Langford K.W."/>
            <person name="Kronenberg Z."/>
            <person name="Press M.O."/>
            <person name="Eacker S.M."/>
            <person name="Wilson-Rankin E.E."/>
            <person name="Purcell J."/>
            <person name="Lester P.J."/>
            <person name="Dearden P.K."/>
        </authorList>
    </citation>
    <scope>NUCLEOTIDE SEQUENCE</scope>
    <source>
        <strain evidence="2">Volc-1</strain>
    </source>
</reference>
<evidence type="ECO:0000256" key="1">
    <source>
        <dbReference type="SAM" id="MobiDB-lite"/>
    </source>
</evidence>
<evidence type="ECO:0000313" key="3">
    <source>
        <dbReference type="Proteomes" id="UP000600918"/>
    </source>
</evidence>
<feature type="compositionally biased region" description="Basic residues" evidence="1">
    <location>
        <begin position="149"/>
        <end position="160"/>
    </location>
</feature>
<feature type="compositionally biased region" description="Low complexity" evidence="1">
    <location>
        <begin position="138"/>
        <end position="148"/>
    </location>
</feature>
<feature type="region of interest" description="Disordered" evidence="1">
    <location>
        <begin position="119"/>
        <end position="165"/>
    </location>
</feature>
<dbReference type="Proteomes" id="UP000600918">
    <property type="component" value="Unassembled WGS sequence"/>
</dbReference>
<gene>
    <name evidence="2" type="ORF">H0235_018174</name>
</gene>
<comment type="caution">
    <text evidence="2">The sequence shown here is derived from an EMBL/GenBank/DDBJ whole genome shotgun (WGS) entry which is preliminary data.</text>
</comment>
<protein>
    <submittedName>
        <fullName evidence="2">Uncharacterized protein</fullName>
    </submittedName>
</protein>
<name>A0A834MYY5_VESPE</name>
<proteinExistence type="predicted"/>
<keyword evidence="3" id="KW-1185">Reference proteome</keyword>
<sequence>MFLFVTRIITQQALPELMFVVSNWPHTKRNDGTWCNVPPAMFDSRNDERSCSLSRAITKSNDYDEMENDFCAWGSLRDNIELYRDERRDNGDGGGSRNGVNCGRDQRLVGSLTAAHIATKRKDLRSRNPDFSNAINPTGNKKSMSTKSGKSRRTRRHRTDGRRAGQWQWWQTRGGTKEDEVGGNLTPGRIEGWCREKISTLVAPRVEE</sequence>
<dbReference type="AlphaFoldDB" id="A0A834MYY5"/>
<organism evidence="2 3">
    <name type="scientific">Vespula pensylvanica</name>
    <name type="common">Western yellow jacket</name>
    <name type="synonym">Wasp</name>
    <dbReference type="NCBI Taxonomy" id="30213"/>
    <lineage>
        <taxon>Eukaryota</taxon>
        <taxon>Metazoa</taxon>
        <taxon>Ecdysozoa</taxon>
        <taxon>Arthropoda</taxon>
        <taxon>Hexapoda</taxon>
        <taxon>Insecta</taxon>
        <taxon>Pterygota</taxon>
        <taxon>Neoptera</taxon>
        <taxon>Endopterygota</taxon>
        <taxon>Hymenoptera</taxon>
        <taxon>Apocrita</taxon>
        <taxon>Aculeata</taxon>
        <taxon>Vespoidea</taxon>
        <taxon>Vespidae</taxon>
        <taxon>Vespinae</taxon>
        <taxon>Vespula</taxon>
    </lineage>
</organism>
<dbReference type="EMBL" id="JACSDY010000024">
    <property type="protein sequence ID" value="KAF7389690.1"/>
    <property type="molecule type" value="Genomic_DNA"/>
</dbReference>
<accession>A0A834MYY5</accession>